<keyword evidence="2" id="KW-1185">Reference proteome</keyword>
<comment type="caution">
    <text evidence="1">The sequence shown here is derived from an EMBL/GenBank/DDBJ whole genome shotgun (WGS) entry which is preliminary data.</text>
</comment>
<dbReference type="RefSeq" id="WP_385876081.1">
    <property type="nucleotide sequence ID" value="NZ_JBHLXE010000027.1"/>
</dbReference>
<evidence type="ECO:0008006" key="3">
    <source>
        <dbReference type="Google" id="ProtNLM"/>
    </source>
</evidence>
<organism evidence="1 2">
    <name type="scientific">Thorsellia kenyensis</name>
    <dbReference type="NCBI Taxonomy" id="1549888"/>
    <lineage>
        <taxon>Bacteria</taxon>
        <taxon>Pseudomonadati</taxon>
        <taxon>Pseudomonadota</taxon>
        <taxon>Gammaproteobacteria</taxon>
        <taxon>Enterobacterales</taxon>
        <taxon>Thorselliaceae</taxon>
        <taxon>Thorsellia</taxon>
    </lineage>
</organism>
<proteinExistence type="predicted"/>
<name>A0ABV6C7N9_9GAMM</name>
<protein>
    <recommendedName>
        <fullName evidence="3">DUF2570 domain-containing protein</fullName>
    </recommendedName>
</protein>
<gene>
    <name evidence="1" type="ORF">ACFFIT_02560</name>
</gene>
<dbReference type="EMBL" id="JBHLXE010000027">
    <property type="protein sequence ID" value="MFC0178985.1"/>
    <property type="molecule type" value="Genomic_DNA"/>
</dbReference>
<evidence type="ECO:0000313" key="1">
    <source>
        <dbReference type="EMBL" id="MFC0178985.1"/>
    </source>
</evidence>
<accession>A0ABV6C7N9</accession>
<sequence length="116" mass="12818">MSKTHLILLAVIGFGLLILGVNYTLSLRDSLTLANAQVTKLDTTIKLQSALTQSMNQVSMAVIQNKQDLANDENQTKQQIRTIVQTADCSRTLVPVDASNRLREYADRIRNATSTN</sequence>
<dbReference type="Proteomes" id="UP001589758">
    <property type="component" value="Unassembled WGS sequence"/>
</dbReference>
<reference evidence="1 2" key="1">
    <citation type="submission" date="2024-09" db="EMBL/GenBank/DDBJ databases">
        <authorList>
            <person name="Sun Q."/>
            <person name="Mori K."/>
        </authorList>
    </citation>
    <scope>NUCLEOTIDE SEQUENCE [LARGE SCALE GENOMIC DNA]</scope>
    <source>
        <strain evidence="1 2">CCM 8545</strain>
    </source>
</reference>
<evidence type="ECO:0000313" key="2">
    <source>
        <dbReference type="Proteomes" id="UP001589758"/>
    </source>
</evidence>